<gene>
    <name evidence="2" type="ORF">OXX778_LOCUS7492</name>
</gene>
<evidence type="ECO:0000313" key="3">
    <source>
        <dbReference type="Proteomes" id="UP000663879"/>
    </source>
</evidence>
<organism evidence="2 3">
    <name type="scientific">Brachionus calyciflorus</name>
    <dbReference type="NCBI Taxonomy" id="104777"/>
    <lineage>
        <taxon>Eukaryota</taxon>
        <taxon>Metazoa</taxon>
        <taxon>Spiralia</taxon>
        <taxon>Gnathifera</taxon>
        <taxon>Rotifera</taxon>
        <taxon>Eurotatoria</taxon>
        <taxon>Monogononta</taxon>
        <taxon>Pseudotrocha</taxon>
        <taxon>Ploima</taxon>
        <taxon>Brachionidae</taxon>
        <taxon>Brachionus</taxon>
    </lineage>
</organism>
<dbReference type="Proteomes" id="UP000663879">
    <property type="component" value="Unassembled WGS sequence"/>
</dbReference>
<proteinExistence type="predicted"/>
<evidence type="ECO:0000256" key="1">
    <source>
        <dbReference type="SAM" id="Phobius"/>
    </source>
</evidence>
<keyword evidence="3" id="KW-1185">Reference proteome</keyword>
<feature type="transmembrane region" description="Helical" evidence="1">
    <location>
        <begin position="124"/>
        <end position="152"/>
    </location>
</feature>
<name>A0A813UBS3_9BILA</name>
<feature type="transmembrane region" description="Helical" evidence="1">
    <location>
        <begin position="172"/>
        <end position="196"/>
    </location>
</feature>
<evidence type="ECO:0000313" key="2">
    <source>
        <dbReference type="EMBL" id="CAF0821537.1"/>
    </source>
</evidence>
<comment type="caution">
    <text evidence="2">The sequence shown here is derived from an EMBL/GenBank/DDBJ whole genome shotgun (WGS) entry which is preliminary data.</text>
</comment>
<feature type="transmembrane region" description="Helical" evidence="1">
    <location>
        <begin position="99"/>
        <end position="117"/>
    </location>
</feature>
<dbReference type="EMBL" id="CAJNOC010000958">
    <property type="protein sequence ID" value="CAF0821537.1"/>
    <property type="molecule type" value="Genomic_DNA"/>
</dbReference>
<keyword evidence="1" id="KW-0812">Transmembrane</keyword>
<feature type="transmembrane region" description="Helical" evidence="1">
    <location>
        <begin position="64"/>
        <end position="87"/>
    </location>
</feature>
<dbReference type="OrthoDB" id="10197658at2759"/>
<dbReference type="AlphaFoldDB" id="A0A813UBS3"/>
<reference evidence="2" key="1">
    <citation type="submission" date="2021-02" db="EMBL/GenBank/DDBJ databases">
        <authorList>
            <person name="Nowell W R."/>
        </authorList>
    </citation>
    <scope>NUCLEOTIDE SEQUENCE</scope>
    <source>
        <strain evidence="2">Ploen Becks lab</strain>
    </source>
</reference>
<keyword evidence="1" id="KW-0472">Membrane</keyword>
<keyword evidence="1" id="KW-1133">Transmembrane helix</keyword>
<sequence>MYQNPGQTTYINPVGIHTPAVDAYGRPVLVTMNYEQRMAYAHDLRRQQKEYTLKRLQENYPTKFAIIYSIAMIIIGIAAFSLQIVLITNNGALKEVGHGIWGGAYCIYLAVLSLLMIKFRKYCLLILATISHAFGFMIIIMSLVAINGIGFTSYTQRYSRSKGYVTEANTKMIPVTSVMIGLGVVAFILCIVFLILMIKTMNRPPRAIYNQGGTVYPNNLAMPYNMNPVVSYQNNYPPTYNNFDPPPYQKV</sequence>
<accession>A0A813UBS3</accession>
<protein>
    <submittedName>
        <fullName evidence="2">Uncharacterized protein</fullName>
    </submittedName>
</protein>